<accession>A0AAJ0A8V9</accession>
<keyword evidence="1" id="KW-0812">Transmembrane</keyword>
<dbReference type="EMBL" id="JAHMHR010000070">
    <property type="protein sequence ID" value="KAK1658655.1"/>
    <property type="molecule type" value="Genomic_DNA"/>
</dbReference>
<keyword evidence="1" id="KW-1133">Transmembrane helix</keyword>
<gene>
    <name evidence="2" type="ORF">BDP55DRAFT_758271</name>
</gene>
<evidence type="ECO:0000256" key="1">
    <source>
        <dbReference type="SAM" id="Phobius"/>
    </source>
</evidence>
<keyword evidence="3" id="KW-1185">Reference proteome</keyword>
<organism evidence="2 3">
    <name type="scientific">Colletotrichum godetiae</name>
    <dbReference type="NCBI Taxonomy" id="1209918"/>
    <lineage>
        <taxon>Eukaryota</taxon>
        <taxon>Fungi</taxon>
        <taxon>Dikarya</taxon>
        <taxon>Ascomycota</taxon>
        <taxon>Pezizomycotina</taxon>
        <taxon>Sordariomycetes</taxon>
        <taxon>Hypocreomycetidae</taxon>
        <taxon>Glomerellales</taxon>
        <taxon>Glomerellaceae</taxon>
        <taxon>Colletotrichum</taxon>
        <taxon>Colletotrichum acutatum species complex</taxon>
    </lineage>
</organism>
<proteinExistence type="predicted"/>
<reference evidence="2" key="1">
    <citation type="submission" date="2021-06" db="EMBL/GenBank/DDBJ databases">
        <title>Comparative genomics, transcriptomics and evolutionary studies reveal genomic signatures of adaptation to plant cell wall in hemibiotrophic fungi.</title>
        <authorList>
            <consortium name="DOE Joint Genome Institute"/>
            <person name="Baroncelli R."/>
            <person name="Diaz J.F."/>
            <person name="Benocci T."/>
            <person name="Peng M."/>
            <person name="Battaglia E."/>
            <person name="Haridas S."/>
            <person name="Andreopoulos W."/>
            <person name="Labutti K."/>
            <person name="Pangilinan J."/>
            <person name="Floch G.L."/>
            <person name="Makela M.R."/>
            <person name="Henrissat B."/>
            <person name="Grigoriev I.V."/>
            <person name="Crouch J.A."/>
            <person name="De Vries R.P."/>
            <person name="Sukno S.A."/>
            <person name="Thon M.R."/>
        </authorList>
    </citation>
    <scope>NUCLEOTIDE SEQUENCE</scope>
    <source>
        <strain evidence="2">CBS 193.32</strain>
    </source>
</reference>
<comment type="caution">
    <text evidence="2">The sequence shown here is derived from an EMBL/GenBank/DDBJ whole genome shotgun (WGS) entry which is preliminary data.</text>
</comment>
<name>A0AAJ0A8V9_9PEZI</name>
<sequence>MLHDSFGRQADHGRFFKPRSVFAFLVILISVKATTVFDVSIDTSVPRSKHVAFSKILVTPSKMRTTALSHLLVLTVWAALSSYAVLVKNAGEAGDIFRGGSQTMTGPIEKRSVLVRDNLKHDRAEENDAVFSAR</sequence>
<protein>
    <submittedName>
        <fullName evidence="2">Uncharacterized protein</fullName>
    </submittedName>
</protein>
<feature type="transmembrane region" description="Helical" evidence="1">
    <location>
        <begin position="67"/>
        <end position="86"/>
    </location>
</feature>
<dbReference type="RefSeq" id="XP_060423419.1">
    <property type="nucleotide sequence ID" value="XM_060580802.1"/>
</dbReference>
<feature type="transmembrane region" description="Helical" evidence="1">
    <location>
        <begin position="21"/>
        <end position="41"/>
    </location>
</feature>
<evidence type="ECO:0000313" key="3">
    <source>
        <dbReference type="Proteomes" id="UP001224890"/>
    </source>
</evidence>
<keyword evidence="1" id="KW-0472">Membrane</keyword>
<dbReference type="GeneID" id="85465328"/>
<dbReference type="AlphaFoldDB" id="A0AAJ0A8V9"/>
<evidence type="ECO:0000313" key="2">
    <source>
        <dbReference type="EMBL" id="KAK1658655.1"/>
    </source>
</evidence>
<dbReference type="Proteomes" id="UP001224890">
    <property type="component" value="Unassembled WGS sequence"/>
</dbReference>